<feature type="compositionally biased region" description="Polar residues" evidence="1">
    <location>
        <begin position="7"/>
        <end position="18"/>
    </location>
</feature>
<dbReference type="OrthoDB" id="1669625at2759"/>
<evidence type="ECO:0000313" key="3">
    <source>
        <dbReference type="Proteomes" id="UP000325577"/>
    </source>
</evidence>
<accession>A0A5J5B511</accession>
<dbReference type="Proteomes" id="UP000325577">
    <property type="component" value="Linkage Group LG15"/>
</dbReference>
<sequence length="110" mass="12009">MKIETMMNIQTLQQLQSTRPRRLKANEKNKSNHATVDDNGVKKMDTDSGHNRLNLHREVAENEPDSQLMATAEKPADVDLVTESGGDDRSTTPGHSPGVGHSTGPSSTYP</sequence>
<name>A0A5J5B511_9ASTE</name>
<organism evidence="2 3">
    <name type="scientific">Nyssa sinensis</name>
    <dbReference type="NCBI Taxonomy" id="561372"/>
    <lineage>
        <taxon>Eukaryota</taxon>
        <taxon>Viridiplantae</taxon>
        <taxon>Streptophyta</taxon>
        <taxon>Embryophyta</taxon>
        <taxon>Tracheophyta</taxon>
        <taxon>Spermatophyta</taxon>
        <taxon>Magnoliopsida</taxon>
        <taxon>eudicotyledons</taxon>
        <taxon>Gunneridae</taxon>
        <taxon>Pentapetalae</taxon>
        <taxon>asterids</taxon>
        <taxon>Cornales</taxon>
        <taxon>Nyssaceae</taxon>
        <taxon>Nyssa</taxon>
    </lineage>
</organism>
<dbReference type="EMBL" id="CM018038">
    <property type="protein sequence ID" value="KAA8537718.1"/>
    <property type="molecule type" value="Genomic_DNA"/>
</dbReference>
<keyword evidence="3" id="KW-1185">Reference proteome</keyword>
<proteinExistence type="predicted"/>
<gene>
    <name evidence="2" type="ORF">F0562_027292</name>
</gene>
<reference evidence="2 3" key="1">
    <citation type="submission" date="2019-09" db="EMBL/GenBank/DDBJ databases">
        <title>A chromosome-level genome assembly of the Chinese tupelo Nyssa sinensis.</title>
        <authorList>
            <person name="Yang X."/>
            <person name="Kang M."/>
            <person name="Yang Y."/>
            <person name="Xiong H."/>
            <person name="Wang M."/>
            <person name="Zhang Z."/>
            <person name="Wang Z."/>
            <person name="Wu H."/>
            <person name="Ma T."/>
            <person name="Liu J."/>
            <person name="Xi Z."/>
        </authorList>
    </citation>
    <scope>NUCLEOTIDE SEQUENCE [LARGE SCALE GENOMIC DNA]</scope>
    <source>
        <strain evidence="2">J267</strain>
        <tissue evidence="2">Leaf</tissue>
    </source>
</reference>
<evidence type="ECO:0000256" key="1">
    <source>
        <dbReference type="SAM" id="MobiDB-lite"/>
    </source>
</evidence>
<feature type="region of interest" description="Disordered" evidence="1">
    <location>
        <begin position="1"/>
        <end position="110"/>
    </location>
</feature>
<evidence type="ECO:0000313" key="2">
    <source>
        <dbReference type="EMBL" id="KAA8537718.1"/>
    </source>
</evidence>
<dbReference type="AlphaFoldDB" id="A0A5J5B511"/>
<protein>
    <submittedName>
        <fullName evidence="2">Uncharacterized protein</fullName>
    </submittedName>
</protein>
<feature type="compositionally biased region" description="Basic and acidic residues" evidence="1">
    <location>
        <begin position="24"/>
        <end position="60"/>
    </location>
</feature>